<sequence length="56" mass="6429">MTNRLSKNRILFKKGGKAVVKVKYQLLIGPMYLINLIQPAKNRLGPSWNLSFELVK</sequence>
<name>A0A286FGU4_9BACT</name>
<accession>A0A286FGU4</accession>
<reference evidence="2" key="1">
    <citation type="submission" date="2017-09" db="EMBL/GenBank/DDBJ databases">
        <authorList>
            <person name="Varghese N."/>
            <person name="Submissions S."/>
        </authorList>
    </citation>
    <scope>NUCLEOTIDE SEQUENCE [LARGE SCALE GENOMIC DNA]</scope>
    <source>
        <strain evidence="2">DSM 29961</strain>
    </source>
</reference>
<gene>
    <name evidence="1" type="ORF">SAMN06269250_2137</name>
</gene>
<keyword evidence="2" id="KW-1185">Reference proteome</keyword>
<protein>
    <submittedName>
        <fullName evidence="1">Uncharacterized protein</fullName>
    </submittedName>
</protein>
<evidence type="ECO:0000313" key="2">
    <source>
        <dbReference type="Proteomes" id="UP000219452"/>
    </source>
</evidence>
<dbReference type="Proteomes" id="UP000219452">
    <property type="component" value="Unassembled WGS sequence"/>
</dbReference>
<evidence type="ECO:0000313" key="1">
    <source>
        <dbReference type="EMBL" id="SOD82432.1"/>
    </source>
</evidence>
<dbReference type="AlphaFoldDB" id="A0A286FGU4"/>
<organism evidence="1 2">
    <name type="scientific">Spirosoma fluviale</name>
    <dbReference type="NCBI Taxonomy" id="1597977"/>
    <lineage>
        <taxon>Bacteria</taxon>
        <taxon>Pseudomonadati</taxon>
        <taxon>Bacteroidota</taxon>
        <taxon>Cytophagia</taxon>
        <taxon>Cytophagales</taxon>
        <taxon>Cytophagaceae</taxon>
        <taxon>Spirosoma</taxon>
    </lineage>
</organism>
<dbReference type="EMBL" id="OCNH01000001">
    <property type="protein sequence ID" value="SOD82432.1"/>
    <property type="molecule type" value="Genomic_DNA"/>
</dbReference>
<proteinExistence type="predicted"/>